<evidence type="ECO:0000313" key="2">
    <source>
        <dbReference type="EMBL" id="KAA6321570.1"/>
    </source>
</evidence>
<dbReference type="SUPFAM" id="SSF53659">
    <property type="entry name" value="Isocitrate/Isopropylmalate dehydrogenase-like"/>
    <property type="match status" value="1"/>
</dbReference>
<organism evidence="2">
    <name type="scientific">termite gut metagenome</name>
    <dbReference type="NCBI Taxonomy" id="433724"/>
    <lineage>
        <taxon>unclassified sequences</taxon>
        <taxon>metagenomes</taxon>
        <taxon>organismal metagenomes</taxon>
    </lineage>
</organism>
<dbReference type="InterPro" id="IPR002505">
    <property type="entry name" value="PTA_PTB"/>
</dbReference>
<name>A0A5J4QKW0_9ZZZZ</name>
<gene>
    <name evidence="2" type="ORF">EZS27_028793</name>
</gene>
<keyword evidence="2" id="KW-0012">Acyltransferase</keyword>
<dbReference type="AlphaFoldDB" id="A0A5J4QKW0"/>
<dbReference type="Pfam" id="PF01515">
    <property type="entry name" value="PTA_PTB"/>
    <property type="match status" value="1"/>
</dbReference>
<feature type="domain" description="Phosphate acetyl/butaryl transferase" evidence="1">
    <location>
        <begin position="3"/>
        <end position="42"/>
    </location>
</feature>
<reference evidence="2" key="1">
    <citation type="submission" date="2019-03" db="EMBL/GenBank/DDBJ databases">
        <title>Single cell metagenomics reveals metabolic interactions within the superorganism composed of flagellate Streblomastix strix and complex community of Bacteroidetes bacteria on its surface.</title>
        <authorList>
            <person name="Treitli S.C."/>
            <person name="Kolisko M."/>
            <person name="Husnik F."/>
            <person name="Keeling P."/>
            <person name="Hampl V."/>
        </authorList>
    </citation>
    <scope>NUCLEOTIDE SEQUENCE</scope>
    <source>
        <strain evidence="2">STM</strain>
    </source>
</reference>
<dbReference type="EC" id="2.3.1.8" evidence="2"/>
<protein>
    <submittedName>
        <fullName evidence="2">Phosphate acetyltransferase</fullName>
        <ecNumber evidence="2">2.3.1.8</ecNumber>
    </submittedName>
</protein>
<sequence>MSLMDQIIVRAKTTPQRIVLPEGTEERTLKAADRVLAEGTAN</sequence>
<dbReference type="InterPro" id="IPR042113">
    <property type="entry name" value="P_AcTrfase_dom1"/>
</dbReference>
<feature type="non-terminal residue" evidence="2">
    <location>
        <position position="42"/>
    </location>
</feature>
<proteinExistence type="predicted"/>
<dbReference type="EMBL" id="SNRY01003274">
    <property type="protein sequence ID" value="KAA6321570.1"/>
    <property type="molecule type" value="Genomic_DNA"/>
</dbReference>
<comment type="caution">
    <text evidence="2">The sequence shown here is derived from an EMBL/GenBank/DDBJ whole genome shotgun (WGS) entry which is preliminary data.</text>
</comment>
<dbReference type="Gene3D" id="3.40.50.10950">
    <property type="match status" value="1"/>
</dbReference>
<keyword evidence="2" id="KW-0808">Transferase</keyword>
<evidence type="ECO:0000259" key="1">
    <source>
        <dbReference type="Pfam" id="PF01515"/>
    </source>
</evidence>
<accession>A0A5J4QKW0</accession>
<dbReference type="GO" id="GO:0008959">
    <property type="term" value="F:phosphate acetyltransferase activity"/>
    <property type="evidence" value="ECO:0007669"/>
    <property type="project" value="UniProtKB-EC"/>
</dbReference>